<feature type="region of interest" description="Disordered" evidence="1">
    <location>
        <begin position="466"/>
        <end position="496"/>
    </location>
</feature>
<dbReference type="AlphaFoldDB" id="A0AAD7XDX8"/>
<dbReference type="EMBL" id="JAPEVG010000107">
    <property type="protein sequence ID" value="KAJ8482740.1"/>
    <property type="molecule type" value="Genomic_DNA"/>
</dbReference>
<organism evidence="2 3">
    <name type="scientific">Trametes cubensis</name>
    <dbReference type="NCBI Taxonomy" id="1111947"/>
    <lineage>
        <taxon>Eukaryota</taxon>
        <taxon>Fungi</taxon>
        <taxon>Dikarya</taxon>
        <taxon>Basidiomycota</taxon>
        <taxon>Agaricomycotina</taxon>
        <taxon>Agaricomycetes</taxon>
        <taxon>Polyporales</taxon>
        <taxon>Polyporaceae</taxon>
        <taxon>Trametes</taxon>
    </lineage>
</organism>
<gene>
    <name evidence="2" type="ORF">ONZ51_g5134</name>
</gene>
<feature type="compositionally biased region" description="Low complexity" evidence="1">
    <location>
        <begin position="918"/>
        <end position="927"/>
    </location>
</feature>
<feature type="region of interest" description="Disordered" evidence="1">
    <location>
        <begin position="877"/>
        <end position="969"/>
    </location>
</feature>
<feature type="compositionally biased region" description="Low complexity" evidence="1">
    <location>
        <begin position="650"/>
        <end position="667"/>
    </location>
</feature>
<feature type="compositionally biased region" description="Basic and acidic residues" evidence="1">
    <location>
        <begin position="720"/>
        <end position="749"/>
    </location>
</feature>
<evidence type="ECO:0000313" key="3">
    <source>
        <dbReference type="Proteomes" id="UP001215151"/>
    </source>
</evidence>
<feature type="compositionally biased region" description="Low complexity" evidence="1">
    <location>
        <begin position="278"/>
        <end position="297"/>
    </location>
</feature>
<comment type="caution">
    <text evidence="2">The sequence shown here is derived from an EMBL/GenBank/DDBJ whole genome shotgun (WGS) entry which is preliminary data.</text>
</comment>
<reference evidence="2" key="1">
    <citation type="submission" date="2022-11" db="EMBL/GenBank/DDBJ databases">
        <title>Genome Sequence of Cubamyces cubensis.</title>
        <authorList>
            <person name="Buettner E."/>
        </authorList>
    </citation>
    <scope>NUCLEOTIDE SEQUENCE</scope>
    <source>
        <strain evidence="2">MPL-01</strain>
    </source>
</reference>
<feature type="compositionally biased region" description="Polar residues" evidence="1">
    <location>
        <begin position="936"/>
        <end position="951"/>
    </location>
</feature>
<accession>A0AAD7XDX8</accession>
<feature type="region of interest" description="Disordered" evidence="1">
    <location>
        <begin position="628"/>
        <end position="863"/>
    </location>
</feature>
<evidence type="ECO:0000313" key="2">
    <source>
        <dbReference type="EMBL" id="KAJ8482740.1"/>
    </source>
</evidence>
<sequence length="969" mass="104385">MAQLSPIPTPNVFKPPIPPSPTLLTHNPIFYPRKEFIRDQRVVSSFSLLTLAGNGFVRLYSFPNSVINALRRFFESHKLMLGCSENPTTHFFEFSLDQKPWTNIKTLVSEKLIVSIFSIIFQYGYSFLSTVEYGREHDDRVAIAFSRPTIAPNSSAIPIMPNVSTSTLPHAGPMIFAISFPTPRVLRVIDPPLPFTPAILQAVRNAWPRGIADEKRLGDTYEFKLKGYKWFQENTFAIDSLQQILSLLSALDRHSFSLLTSLTVGNRSRTRDFWIFTGPPGENASSESPPASPTRSSIELKHNGVAHLGGSHSGSLRPSSETQTQSSQARSNSPFASSPLRQVTLSTGGKLKKPFPKVELPQAFKSETSLNGTGHLPSDVGSVDMTGVGTAHRRAASQPHTPDVFYTTGPQHPPGTIYQQEFNPWNRSMAPGPTTPPIAAHFPTVPIAPQQSMQSRHHSLTQQDDPLFRASHGDSPYDAARPRTGSLGSIPTGPPLVRVRRASTPLASTPPMSAFQPSQAPLSRSATLDLAQADAGFLRRETRDSITKPDRTRDASDVPRIPTPPLLGPGAFRDSAFSASTGWRSTEIPIAWTGKDPEPFDEKRKTAASGVLPLVFCTARENAGRAADRAPMCSPRPGRYPNRRPATGTVASSVPAAAAQEPQVASPGPMLPGAWASTPQEEKRQDDVVPIGTPSLSTTTTATTTMFPPTIKEQPSQEADEAKVERKGQVRVHSPEQHRAEGEGARKSEAAWVGNTMDRHEKTPPNGAVPKSHTQAVQPLAKLPPAAANGIAHSSSRPQRASSISEGWVLVNIDGRSKGASARGPGQGSTRPAPHTRSSSDSRVPATPTLAQTTAGAGKATMSPAAKAIVVVDAVGAKEAERQKAAQGSRFKRLLGRGKDKTGSPTPERGSPAPGSPQLQQQQHQQQRVATRGDHGQTNGAPLSKSRSTTLQSQQQPSQIPIPAARVRR</sequence>
<feature type="region of interest" description="Disordered" evidence="1">
    <location>
        <begin position="542"/>
        <end position="573"/>
    </location>
</feature>
<protein>
    <submittedName>
        <fullName evidence="2">Uncharacterized protein</fullName>
    </submittedName>
</protein>
<feature type="compositionally biased region" description="Low complexity" evidence="1">
    <location>
        <begin position="693"/>
        <end position="710"/>
    </location>
</feature>
<name>A0AAD7XDX8_9APHY</name>
<feature type="compositionally biased region" description="Basic and acidic residues" evidence="1">
    <location>
        <begin position="542"/>
        <end position="557"/>
    </location>
</feature>
<feature type="compositionally biased region" description="Polar residues" evidence="1">
    <location>
        <begin position="313"/>
        <end position="347"/>
    </location>
</feature>
<feature type="compositionally biased region" description="Low complexity" evidence="1">
    <location>
        <begin position="952"/>
        <end position="963"/>
    </location>
</feature>
<dbReference type="PANTHER" id="PTHR38696">
    <property type="entry name" value="MEDIATOR OF RNA POLYMERASE II TRANSCRIPTION SUBUNIT 13"/>
    <property type="match status" value="1"/>
</dbReference>
<proteinExistence type="predicted"/>
<keyword evidence="3" id="KW-1185">Reference proteome</keyword>
<feature type="compositionally biased region" description="Low complexity" evidence="1">
    <location>
        <begin position="794"/>
        <end position="805"/>
    </location>
</feature>
<dbReference type="Proteomes" id="UP001215151">
    <property type="component" value="Unassembled WGS sequence"/>
</dbReference>
<dbReference type="PANTHER" id="PTHR38696:SF1">
    <property type="entry name" value="MEDIATOR OF RNA POLYMERASE II TRANSCRIPTION SUBUNIT 13"/>
    <property type="match status" value="1"/>
</dbReference>
<evidence type="ECO:0000256" key="1">
    <source>
        <dbReference type="SAM" id="MobiDB-lite"/>
    </source>
</evidence>
<feature type="region of interest" description="Disordered" evidence="1">
    <location>
        <begin position="275"/>
        <end position="354"/>
    </location>
</feature>